<feature type="chain" id="PRO_5012230297" evidence="3">
    <location>
        <begin position="30"/>
        <end position="672"/>
    </location>
</feature>
<keyword evidence="3" id="KW-0732">Signal</keyword>
<evidence type="ECO:0000313" key="5">
    <source>
        <dbReference type="EMBL" id="SIS50292.1"/>
    </source>
</evidence>
<sequence>MTSRYARIALAAPMIAGAIAFSAAPLAFAAVDHVEAQATATKGASLAPTDVKDKVTDDAGVLSGGEKAEIEDAITQLQQSKQLNAYVVYLSTFGGEDPAEWVRAAITDKGPNTAVIAISPDDGKYNVNAGSQWSSSDVDAMSNAAFDQLTTKSYGAAGLDAINAVNSSSDGEGAGLVAGGLGAAALAGGGFWLYGRNRNKKRDKEQLASAREINPGDSDSLGRLPTPTLEQLAQDTLVHTDESIREGKDQLAVATSEFGAERVRPFTSAMNEATSALQRAFNIHHRLYDAIPETEPEKRAMLIDIITSCGTANQALADKSQEYEDMRNVLMNADREIDSIFQRTVDLRARVEPARSTLSGLRSRYSEQILSSISSNVDIASESIDEAEKQLEEARKLASQPAGKQGALVDILRGAQHTVDVADKNLGAIEHADTNIQTAKSNLPALIQEIEDELREIEQLKAERDRGARVDVSSLDSIATRAREELNALGDRGDTDPLAVFTELTDLDADIDAEIDKARGAATDQRRKLQLLDQQLQSAGAQLQSAQDLIQSRGRIIGSNARALLAEASRHYAEAQHNRIKNTSSAIDSARKASETARRAAQAAENDIDNYRRRQSAQTANSMASAIIWGSLLSGGGGFGGGYGGGFGGGGGFSGGGGGGFAGGMGGRGGSF</sequence>
<dbReference type="Gene3D" id="3.10.310.50">
    <property type="match status" value="1"/>
</dbReference>
<accession>A0A1N7JLP9</accession>
<keyword evidence="2" id="KW-0472">Membrane</keyword>
<keyword evidence="1" id="KW-0175">Coiled coil</keyword>
<dbReference type="AlphaFoldDB" id="A0A1N7JLP9"/>
<feature type="signal peptide" evidence="3">
    <location>
        <begin position="1"/>
        <end position="29"/>
    </location>
</feature>
<proteinExistence type="predicted"/>
<dbReference type="STRING" id="1161099.SAMN05444817_10970"/>
<organism evidence="5 6">
    <name type="scientific">Corynebacterium appendicis CIP 107643</name>
    <dbReference type="NCBI Taxonomy" id="1161099"/>
    <lineage>
        <taxon>Bacteria</taxon>
        <taxon>Bacillati</taxon>
        <taxon>Actinomycetota</taxon>
        <taxon>Actinomycetes</taxon>
        <taxon>Mycobacteriales</taxon>
        <taxon>Corynebacteriaceae</taxon>
        <taxon>Corynebacterium</taxon>
    </lineage>
</organism>
<evidence type="ECO:0000259" key="4">
    <source>
        <dbReference type="Pfam" id="PF04536"/>
    </source>
</evidence>
<feature type="transmembrane region" description="Helical" evidence="2">
    <location>
        <begin position="173"/>
        <end position="194"/>
    </location>
</feature>
<protein>
    <submittedName>
        <fullName evidence="5">TLP18.3, Psb32 and MOLO-1 founding protein of phosphatase</fullName>
    </submittedName>
</protein>
<evidence type="ECO:0000256" key="3">
    <source>
        <dbReference type="SAM" id="SignalP"/>
    </source>
</evidence>
<dbReference type="OrthoDB" id="5105562at2"/>
<feature type="coiled-coil region" evidence="1">
    <location>
        <begin position="436"/>
        <end position="470"/>
    </location>
</feature>
<name>A0A1N7JLP9_9CORY</name>
<keyword evidence="2" id="KW-1133">Transmembrane helix</keyword>
<dbReference type="Pfam" id="PF04536">
    <property type="entry name" value="TPM_phosphatase"/>
    <property type="match status" value="1"/>
</dbReference>
<keyword evidence="2" id="KW-0812">Transmembrane</keyword>
<dbReference type="Proteomes" id="UP000186292">
    <property type="component" value="Unassembled WGS sequence"/>
</dbReference>
<feature type="coiled-coil region" evidence="1">
    <location>
        <begin position="587"/>
        <end position="621"/>
    </location>
</feature>
<reference evidence="6" key="1">
    <citation type="submission" date="2017-01" db="EMBL/GenBank/DDBJ databases">
        <authorList>
            <person name="Varghese N."/>
            <person name="Submissions S."/>
        </authorList>
    </citation>
    <scope>NUCLEOTIDE SEQUENCE [LARGE SCALE GENOMIC DNA]</scope>
    <source>
        <strain evidence="6">DSM 44531</strain>
    </source>
</reference>
<dbReference type="EMBL" id="FTOF01000009">
    <property type="protein sequence ID" value="SIS50292.1"/>
    <property type="molecule type" value="Genomic_DNA"/>
</dbReference>
<dbReference type="RefSeq" id="WP_076599579.1">
    <property type="nucleotide sequence ID" value="NZ_CP046976.1"/>
</dbReference>
<feature type="coiled-coil region" evidence="1">
    <location>
        <begin position="370"/>
        <end position="397"/>
    </location>
</feature>
<evidence type="ECO:0000313" key="6">
    <source>
        <dbReference type="Proteomes" id="UP000186292"/>
    </source>
</evidence>
<feature type="domain" description="TPM" evidence="4">
    <location>
        <begin position="55"/>
        <end position="165"/>
    </location>
</feature>
<evidence type="ECO:0000256" key="1">
    <source>
        <dbReference type="SAM" id="Coils"/>
    </source>
</evidence>
<evidence type="ECO:0000256" key="2">
    <source>
        <dbReference type="SAM" id="Phobius"/>
    </source>
</evidence>
<gene>
    <name evidence="5" type="ORF">SAMN05444817_10970</name>
</gene>
<keyword evidence="6" id="KW-1185">Reference proteome</keyword>
<dbReference type="InterPro" id="IPR007621">
    <property type="entry name" value="TPM_dom"/>
</dbReference>